<dbReference type="EMBL" id="VCIZ01000008">
    <property type="protein sequence ID" value="TSP11915.1"/>
    <property type="molecule type" value="Genomic_DNA"/>
</dbReference>
<comment type="caution">
    <text evidence="1">The sequence shown here is derived from an EMBL/GenBank/DDBJ whole genome shotgun (WGS) entry which is preliminary data.</text>
</comment>
<accession>A0ABY3EM24</accession>
<dbReference type="Proteomes" id="UP000318943">
    <property type="component" value="Unassembled WGS sequence"/>
</dbReference>
<evidence type="ECO:0000313" key="2">
    <source>
        <dbReference type="Proteomes" id="UP000318943"/>
    </source>
</evidence>
<gene>
    <name evidence="1" type="ORF">FGG12_15425</name>
</gene>
<keyword evidence="2" id="KW-1185">Reference proteome</keyword>
<dbReference type="InterPro" id="IPR032710">
    <property type="entry name" value="NTF2-like_dom_sf"/>
</dbReference>
<dbReference type="SUPFAM" id="SSF54427">
    <property type="entry name" value="NTF2-like"/>
    <property type="match status" value="1"/>
</dbReference>
<organism evidence="1 2">
    <name type="scientific">Cupriavidus campinensis</name>
    <dbReference type="NCBI Taxonomy" id="151783"/>
    <lineage>
        <taxon>Bacteria</taxon>
        <taxon>Pseudomonadati</taxon>
        <taxon>Pseudomonadota</taxon>
        <taxon>Betaproteobacteria</taxon>
        <taxon>Burkholderiales</taxon>
        <taxon>Burkholderiaceae</taxon>
        <taxon>Cupriavidus</taxon>
    </lineage>
</organism>
<sequence length="228" mass="25494">MSWRLIKRSEWHPRFRNASATGGCSQFWAIDRAGSSGSAANQLFRCIDSASAPGVDWLVTWRRKTRSAGAVYLPRSRAYSAVQGCRLRPPKEKIMTVSPTQATVDCAHQRILQLLQTYLDAIYDGDVDALQSTFHPDALLFGEVRGEIVQKTLEAYLQGVASRESPASRNDPYGMSILSVEVLGKMASAKVRVKVSGNNYYDFLSMLRIGCDWVIVNKLYTHIEERAE</sequence>
<proteinExistence type="predicted"/>
<reference evidence="1 2" key="1">
    <citation type="submission" date="2019-05" db="EMBL/GenBank/DDBJ databases">
        <title>Whole genome sequence analysis of Cupriavidus campinensis S14E4C strain.</title>
        <authorList>
            <person name="Abbaszade G."/>
            <person name="Szabo A."/>
            <person name="Toumi M."/>
            <person name="Toth E."/>
        </authorList>
    </citation>
    <scope>NUCLEOTIDE SEQUENCE [LARGE SCALE GENOMIC DNA]</scope>
    <source>
        <strain evidence="1 2">S14E4C</strain>
    </source>
</reference>
<dbReference type="InterPro" id="IPR039437">
    <property type="entry name" value="FrzH/put_lumazine-bd"/>
</dbReference>
<dbReference type="Pfam" id="PF12893">
    <property type="entry name" value="Lumazine_bd_2"/>
    <property type="match status" value="1"/>
</dbReference>
<name>A0ABY3EM24_9BURK</name>
<protein>
    <submittedName>
        <fullName evidence="1">Nuclear transport factor 2 family protein</fullName>
    </submittedName>
</protein>
<evidence type="ECO:0000313" key="1">
    <source>
        <dbReference type="EMBL" id="TSP11915.1"/>
    </source>
</evidence>
<dbReference type="Gene3D" id="3.10.450.50">
    <property type="match status" value="1"/>
</dbReference>